<keyword evidence="3" id="KW-1185">Reference proteome</keyword>
<dbReference type="RefSeq" id="WP_006092390.1">
    <property type="nucleotide sequence ID" value="NZ_AOHW01000049.1"/>
</dbReference>
<keyword evidence="1" id="KW-0812">Transmembrane</keyword>
<dbReference type="PATRIC" id="fig|1114856.3.peg.4307"/>
<keyword evidence="1" id="KW-1133">Transmembrane helix</keyword>
<gene>
    <name evidence="2" type="ORF">C496_20870</name>
</gene>
<dbReference type="OrthoDB" id="203999at2157"/>
<dbReference type="eggNOG" id="ENOG502N61Z">
    <property type="taxonomic scope" value="Archaea"/>
</dbReference>
<dbReference type="STRING" id="1114856.GCA_000383975_00648"/>
<reference evidence="2 3" key="1">
    <citation type="journal article" date="2014" name="PLoS Genet.">
        <title>Phylogenetically driven sequencing of extremely halophilic archaea reveals strategies for static and dynamic osmo-response.</title>
        <authorList>
            <person name="Becker E.A."/>
            <person name="Seitzer P.M."/>
            <person name="Tritt A."/>
            <person name="Larsen D."/>
            <person name="Krusor M."/>
            <person name="Yao A.I."/>
            <person name="Wu D."/>
            <person name="Madern D."/>
            <person name="Eisen J.A."/>
            <person name="Darling A.E."/>
            <person name="Facciotti M.T."/>
        </authorList>
    </citation>
    <scope>NUCLEOTIDE SEQUENCE [LARGE SCALE GENOMIC DNA]</scope>
    <source>
        <strain evidence="2 3">GA33</strain>
    </source>
</reference>
<organism evidence="2 3">
    <name type="scientific">Natronorubrum tibetense GA33</name>
    <dbReference type="NCBI Taxonomy" id="1114856"/>
    <lineage>
        <taxon>Archaea</taxon>
        <taxon>Methanobacteriati</taxon>
        <taxon>Methanobacteriota</taxon>
        <taxon>Stenosarchaea group</taxon>
        <taxon>Halobacteria</taxon>
        <taxon>Halobacteriales</taxon>
        <taxon>Natrialbaceae</taxon>
        <taxon>Natronorubrum</taxon>
    </lineage>
</organism>
<dbReference type="Proteomes" id="UP000011599">
    <property type="component" value="Unassembled WGS sequence"/>
</dbReference>
<proteinExistence type="predicted"/>
<dbReference type="AlphaFoldDB" id="L9VK66"/>
<keyword evidence="1" id="KW-0472">Membrane</keyword>
<evidence type="ECO:0000313" key="2">
    <source>
        <dbReference type="EMBL" id="ELY36673.1"/>
    </source>
</evidence>
<sequence>MSAPDANDPSNGSTVAVETGWFRFGVVLAILQLAFLALVIGLLQVDVVLGLIAAVVLSTVGGIAITVYVLWWK</sequence>
<protein>
    <submittedName>
        <fullName evidence="2">Uncharacterized protein</fullName>
    </submittedName>
</protein>
<evidence type="ECO:0000313" key="3">
    <source>
        <dbReference type="Proteomes" id="UP000011599"/>
    </source>
</evidence>
<comment type="caution">
    <text evidence="2">The sequence shown here is derived from an EMBL/GenBank/DDBJ whole genome shotgun (WGS) entry which is preliminary data.</text>
</comment>
<dbReference type="EMBL" id="AOHW01000049">
    <property type="protein sequence ID" value="ELY36673.1"/>
    <property type="molecule type" value="Genomic_DNA"/>
</dbReference>
<feature type="transmembrane region" description="Helical" evidence="1">
    <location>
        <begin position="20"/>
        <end position="40"/>
    </location>
</feature>
<accession>L9VK66</accession>
<feature type="transmembrane region" description="Helical" evidence="1">
    <location>
        <begin position="47"/>
        <end position="71"/>
    </location>
</feature>
<name>L9VK66_9EURY</name>
<evidence type="ECO:0000256" key="1">
    <source>
        <dbReference type="SAM" id="Phobius"/>
    </source>
</evidence>